<evidence type="ECO:0000313" key="1">
    <source>
        <dbReference type="EMBL" id="MBB5255087.1"/>
    </source>
</evidence>
<evidence type="ECO:0000313" key="2">
    <source>
        <dbReference type="Proteomes" id="UP000582213"/>
    </source>
</evidence>
<accession>A0A7J9RVQ4</accession>
<organism evidence="1 2">
    <name type="scientific">Sulfurisphaera ohwakuensis</name>
    <dbReference type="NCBI Taxonomy" id="69656"/>
    <lineage>
        <taxon>Archaea</taxon>
        <taxon>Thermoproteota</taxon>
        <taxon>Thermoprotei</taxon>
        <taxon>Sulfolobales</taxon>
        <taxon>Sulfolobaceae</taxon>
        <taxon>Sulfurisphaera</taxon>
    </lineage>
</organism>
<sequence>MLEKKLGRKVSYYDAINYLIENKRNENHADGIFGIARIRDLSMS</sequence>
<name>A0A7J9RVQ4_SULOH</name>
<dbReference type="Proteomes" id="UP000582213">
    <property type="component" value="Unassembled WGS sequence"/>
</dbReference>
<protein>
    <submittedName>
        <fullName evidence="1">Uncharacterized protein</fullName>
    </submittedName>
</protein>
<reference evidence="1 2" key="1">
    <citation type="submission" date="2020-08" db="EMBL/GenBank/DDBJ databases">
        <title>Genomic Encyclopedia of Type Strains, Phase IV (KMG-IV): sequencing the most valuable type-strain genomes for metagenomic binning, comparative biology and taxonomic classification.</title>
        <authorList>
            <person name="Goeker M."/>
        </authorList>
    </citation>
    <scope>NUCLEOTIDE SEQUENCE [LARGE SCALE GENOMIC DNA]</scope>
    <source>
        <strain evidence="1 2">DSM 12421</strain>
    </source>
</reference>
<dbReference type="RefSeq" id="WP_260311241.1">
    <property type="nucleotide sequence ID" value="NZ_CP045484.1"/>
</dbReference>
<gene>
    <name evidence="1" type="ORF">HNQ62_002862</name>
</gene>
<proteinExistence type="predicted"/>
<dbReference type="AlphaFoldDB" id="A0A7J9RVQ4"/>
<dbReference type="EMBL" id="JACHFY010000041">
    <property type="protein sequence ID" value="MBB5255087.1"/>
    <property type="molecule type" value="Genomic_DNA"/>
</dbReference>
<dbReference type="GeneID" id="77101400"/>
<comment type="caution">
    <text evidence="1">The sequence shown here is derived from an EMBL/GenBank/DDBJ whole genome shotgun (WGS) entry which is preliminary data.</text>
</comment>